<reference evidence="4 5" key="1">
    <citation type="submission" date="2022-06" db="EMBL/GenBank/DDBJ databases">
        <title>Actinoplanes abujensis sp. nov., isolated from Nigerian arid soil.</title>
        <authorList>
            <person name="Ding P."/>
        </authorList>
    </citation>
    <scope>NUCLEOTIDE SEQUENCE [LARGE SCALE GENOMIC DNA]</scope>
    <source>
        <strain evidence="5">TRM88002</strain>
    </source>
</reference>
<protein>
    <submittedName>
        <fullName evidence="4">Rho termination factor N-terminal domain-containing protein</fullName>
    </submittedName>
</protein>
<name>A0ABT0XWR7_9ACTN</name>
<evidence type="ECO:0000256" key="1">
    <source>
        <dbReference type="PROSITE-ProRule" id="PRU00221"/>
    </source>
</evidence>
<dbReference type="SMART" id="SM00320">
    <property type="entry name" value="WD40"/>
    <property type="match status" value="3"/>
</dbReference>
<evidence type="ECO:0000256" key="2">
    <source>
        <dbReference type="SAM" id="MobiDB-lite"/>
    </source>
</evidence>
<dbReference type="Pfam" id="PF05729">
    <property type="entry name" value="NACHT"/>
    <property type="match status" value="1"/>
</dbReference>
<comment type="caution">
    <text evidence="4">The sequence shown here is derived from an EMBL/GenBank/DDBJ whole genome shotgun (WGS) entry which is preliminary data.</text>
</comment>
<accession>A0ABT0XWR7</accession>
<dbReference type="InterPro" id="IPR007111">
    <property type="entry name" value="NACHT_NTPase"/>
</dbReference>
<proteinExistence type="predicted"/>
<feature type="repeat" description="WD" evidence="1">
    <location>
        <begin position="986"/>
        <end position="1027"/>
    </location>
</feature>
<feature type="domain" description="Rho termination factor-like N-terminal" evidence="3">
    <location>
        <begin position="58"/>
        <end position="100"/>
    </location>
</feature>
<dbReference type="Pfam" id="PF07498">
    <property type="entry name" value="Rho_N"/>
    <property type="match status" value="3"/>
</dbReference>
<gene>
    <name evidence="4" type="ORF">LXN57_11715</name>
</gene>
<feature type="domain" description="Rho termination factor-like N-terminal" evidence="3">
    <location>
        <begin position="137"/>
        <end position="178"/>
    </location>
</feature>
<dbReference type="EMBL" id="JAMQOL010000015">
    <property type="protein sequence ID" value="MCM4078232.1"/>
    <property type="molecule type" value="Genomic_DNA"/>
</dbReference>
<dbReference type="InterPro" id="IPR027417">
    <property type="entry name" value="P-loop_NTPase"/>
</dbReference>
<dbReference type="InterPro" id="IPR011112">
    <property type="entry name" value="Rho-like_N"/>
</dbReference>
<dbReference type="Gene3D" id="2.130.10.10">
    <property type="entry name" value="YVTN repeat-like/Quinoprotein amine dehydrogenase"/>
    <property type="match status" value="1"/>
</dbReference>
<dbReference type="SUPFAM" id="SSF50978">
    <property type="entry name" value="WD40 repeat-like"/>
    <property type="match status" value="1"/>
</dbReference>
<dbReference type="Gene3D" id="2.160.20.80">
    <property type="entry name" value="E3 ubiquitin-protein ligase SopA"/>
    <property type="match status" value="1"/>
</dbReference>
<dbReference type="PROSITE" id="PS50082">
    <property type="entry name" value="WD_REPEATS_2"/>
    <property type="match status" value="1"/>
</dbReference>
<dbReference type="Pfam" id="PF00805">
    <property type="entry name" value="Pentapeptide"/>
    <property type="match status" value="1"/>
</dbReference>
<dbReference type="Gene3D" id="1.10.720.10">
    <property type="match status" value="1"/>
</dbReference>
<feature type="region of interest" description="Disordered" evidence="2">
    <location>
        <begin position="28"/>
        <end position="53"/>
    </location>
</feature>
<dbReference type="InterPro" id="IPR015943">
    <property type="entry name" value="WD40/YVTN_repeat-like_dom_sf"/>
</dbReference>
<dbReference type="Proteomes" id="UP001523216">
    <property type="component" value="Unassembled WGS sequence"/>
</dbReference>
<dbReference type="SMART" id="SM00959">
    <property type="entry name" value="Rho_N"/>
    <property type="match status" value="3"/>
</dbReference>
<dbReference type="InterPro" id="IPR036322">
    <property type="entry name" value="WD40_repeat_dom_sf"/>
</dbReference>
<keyword evidence="5" id="KW-1185">Reference proteome</keyword>
<feature type="compositionally biased region" description="Polar residues" evidence="2">
    <location>
        <begin position="94"/>
        <end position="110"/>
    </location>
</feature>
<dbReference type="SUPFAM" id="SSF52540">
    <property type="entry name" value="P-loop containing nucleoside triphosphate hydrolases"/>
    <property type="match status" value="1"/>
</dbReference>
<dbReference type="Gene3D" id="3.40.50.300">
    <property type="entry name" value="P-loop containing nucleotide triphosphate hydrolases"/>
    <property type="match status" value="1"/>
</dbReference>
<evidence type="ECO:0000313" key="4">
    <source>
        <dbReference type="EMBL" id="MCM4078232.1"/>
    </source>
</evidence>
<evidence type="ECO:0000313" key="5">
    <source>
        <dbReference type="Proteomes" id="UP001523216"/>
    </source>
</evidence>
<evidence type="ECO:0000259" key="3">
    <source>
        <dbReference type="SMART" id="SM00959"/>
    </source>
</evidence>
<feature type="domain" description="Rho termination factor-like N-terminal" evidence="3">
    <location>
        <begin position="1"/>
        <end position="36"/>
    </location>
</feature>
<dbReference type="SUPFAM" id="SSF141571">
    <property type="entry name" value="Pentapeptide repeat-like"/>
    <property type="match status" value="1"/>
</dbReference>
<feature type="region of interest" description="Disordered" evidence="2">
    <location>
        <begin position="94"/>
        <end position="135"/>
    </location>
</feature>
<keyword evidence="1" id="KW-0853">WD repeat</keyword>
<dbReference type="InterPro" id="IPR001646">
    <property type="entry name" value="5peptide_repeat"/>
</dbReference>
<dbReference type="InterPro" id="IPR001680">
    <property type="entry name" value="WD40_rpt"/>
</dbReference>
<organism evidence="4 5">
    <name type="scientific">Paractinoplanes hotanensis</name>
    <dbReference type="NCBI Taxonomy" id="2906497"/>
    <lineage>
        <taxon>Bacteria</taxon>
        <taxon>Bacillati</taxon>
        <taxon>Actinomycetota</taxon>
        <taxon>Actinomycetes</taxon>
        <taxon>Micromonosporales</taxon>
        <taxon>Micromonosporaceae</taxon>
        <taxon>Paractinoplanes</taxon>
    </lineage>
</organism>
<sequence>MPLPELQAFAASLGISETAGMRKSELISAIASRQDPAHPSGGEEPSPLRTRKRRGSTGLNALLIPELQALAASLGISDTERMRKGELISAIASRQNSVGSPGDTVASSDTVPLGETDSRGEAVSGPSSAKRRRGGTGLSAMLFPELQSLAASLGIGGTARMRKGQLISAIVEQQDSGQWDDVRQLIVERRYEEARAAMDELKSNGFRAEIENVLRLVETGDIARVEWITGVWVALTATRVLESRNDAPEPPAADELTEIPAVQPPAIPTSRPEVAGATLEVAFVRLLQRLFTPAARAEGRIIERLRRQNGGTQFGHDIEFDATDAVTGLVRCHVECKNYRSQDHLTLAAVAPKLLETDFHWRENLVNHLIFVSPHLDPTNDLSLMIQTWNETRRFPFTIQVWSPEHGIVDLFRLVPEVYRAIYDREPGPLSDDEQATIVQKWRDRIKPVPNLAAHWLRYLRTPSRHHVIGEDPEDFTEVWHHPVSLEALSDTGAPLPGTLMSTVRDWLDDDTRQCLLLLGDFGDGKTFFSYQLGWALAQEFLADPESGTIPLRIPLRAIRQHPGAADLLAARLTEIQSNSREWQDLSETYRTLIVLDGFDEMSARLDPDAMAKNFARLSECIAQFPHSKILITSRPHFYSHLRDYQNFVNDAGDPRVVRIAPISLEARLEHLRAHARTIGAEAKLKRLQRLYDPIGLAAKPLFLQMIKATLPALPNDHFNELILYRSYVRESLTRKIRDLRIEASPAIDDDLINNLQAILEEVALQLHESTTEYVDLREIAVGRSDDLAEMLWQMSGASSADPETTGSDARARVGTRSLLKPVRDGASQTWTVDFFHRSMREYFIARALVRAIAGESDQAVAMLSRVPLQPEIVHFATHLMRDPSDVAPNTAVETFTDVLHSLTRRATLPRYAGKTLGGNAMTLLYTLNGNLPHGDWSHLALDYVYLAGADLDGMTFRHSTLRYANLDNTSLAGADLSHCDLTGVQLEETAAVVSIALDEDNSTVFAGYTDNSIRRWRVEAGRRAICVTIADLDFRPESLSLTPQKDVFVMGGTDPHRRVTVLGAGADDQWAPLCAFTADSTIISVAVRKQRAVLERRKQRSGASKIEVFLPDGRVLESAKVIRGSGYSMLALGPDCVISQDKAQTVMWSGPVNGLSAPRRVLPLPSSICLDGRLLDQTEALLLLGHADGQLSLWSVDLDGTAEPRPLWQITAHTGAVSSVRLSGGFALSGGVDRTMNLFPLMDDWKVGPPISLHRTLRCTGLRIDGVKGAAEHDLLTDLVRRSTATETSA</sequence>